<organism evidence="2 3">
    <name type="scientific">Schizopora paradoxa</name>
    <dbReference type="NCBI Taxonomy" id="27342"/>
    <lineage>
        <taxon>Eukaryota</taxon>
        <taxon>Fungi</taxon>
        <taxon>Dikarya</taxon>
        <taxon>Basidiomycota</taxon>
        <taxon>Agaricomycotina</taxon>
        <taxon>Agaricomycetes</taxon>
        <taxon>Hymenochaetales</taxon>
        <taxon>Schizoporaceae</taxon>
        <taxon>Schizopora</taxon>
    </lineage>
</organism>
<proteinExistence type="predicted"/>
<dbReference type="EMBL" id="KQ086063">
    <property type="protein sequence ID" value="KLO09217.1"/>
    <property type="molecule type" value="Genomic_DNA"/>
</dbReference>
<gene>
    <name evidence="2" type="ORF">SCHPADRAFT_577488</name>
</gene>
<evidence type="ECO:0000313" key="2">
    <source>
        <dbReference type="EMBL" id="KLO09217.1"/>
    </source>
</evidence>
<dbReference type="InParanoid" id="A0A0H2RCI0"/>
<name>A0A0H2RCI0_9AGAM</name>
<reference evidence="2 3" key="1">
    <citation type="submission" date="2015-04" db="EMBL/GenBank/DDBJ databases">
        <title>Complete genome sequence of Schizopora paradoxa KUC8140, a cosmopolitan wood degrader in East Asia.</title>
        <authorList>
            <consortium name="DOE Joint Genome Institute"/>
            <person name="Min B."/>
            <person name="Park H."/>
            <person name="Jang Y."/>
            <person name="Kim J.-J."/>
            <person name="Kim K.H."/>
            <person name="Pangilinan J."/>
            <person name="Lipzen A."/>
            <person name="Riley R."/>
            <person name="Grigoriev I.V."/>
            <person name="Spatafora J.W."/>
            <person name="Choi I.-G."/>
        </authorList>
    </citation>
    <scope>NUCLEOTIDE SEQUENCE [LARGE SCALE GENOMIC DNA]</scope>
    <source>
        <strain evidence="2 3">KUC8140</strain>
    </source>
</reference>
<protein>
    <submittedName>
        <fullName evidence="2">Uncharacterized protein</fullName>
    </submittedName>
</protein>
<keyword evidence="3" id="KW-1185">Reference proteome</keyword>
<evidence type="ECO:0000313" key="3">
    <source>
        <dbReference type="Proteomes" id="UP000053477"/>
    </source>
</evidence>
<feature type="region of interest" description="Disordered" evidence="1">
    <location>
        <begin position="74"/>
        <end position="99"/>
    </location>
</feature>
<evidence type="ECO:0000256" key="1">
    <source>
        <dbReference type="SAM" id="MobiDB-lite"/>
    </source>
</evidence>
<accession>A0A0H2RCI0</accession>
<dbReference type="AlphaFoldDB" id="A0A0H2RCI0"/>
<sequence>MAIILQLNGEVDLEAKCIVSVGSLPVQVRAHQERQVAPDPPPNMKGKLAYGYKIDPVRVEEIIRKQVGIVETKPEGEGMHILGDSSESRPPEVGVGGHAFGISKETSRTRMIQRSKDILSNLRLKTQEYYLQSGGSSV</sequence>
<dbReference type="Proteomes" id="UP000053477">
    <property type="component" value="Unassembled WGS sequence"/>
</dbReference>